<proteinExistence type="predicted"/>
<feature type="transmembrane region" description="Helical" evidence="1">
    <location>
        <begin position="337"/>
        <end position="356"/>
    </location>
</feature>
<name>A0ABQ8XAB7_9EUKA</name>
<feature type="transmembrane region" description="Helical" evidence="1">
    <location>
        <begin position="368"/>
        <end position="387"/>
    </location>
</feature>
<feature type="transmembrane region" description="Helical" evidence="1">
    <location>
        <begin position="298"/>
        <end position="317"/>
    </location>
</feature>
<comment type="caution">
    <text evidence="2">The sequence shown here is derived from an EMBL/GenBank/DDBJ whole genome shotgun (WGS) entry which is preliminary data.</text>
</comment>
<keyword evidence="3" id="KW-1185">Reference proteome</keyword>
<sequence>MDEESLLLGGERIVSDETCFWWRNEKLTIFGRRVNKDTYVTFWKYVWLFAAAFFGSFFEFWLPDWIIFGQINITNYLKNAFGAFLAGMVTSLEQVKFHKPQTYFLYESITGSLCSVITTFGNVIEDAQNQIEASKWGCPSILFGNLIASFILRKLGKFVAKKINKDVNFSQKMKKLDDEDNRMLFEFSVAQENETQHNIGKSEYSVNTPRKVNYLQNDISFSPSENRKIFTNKLDTPLLKPKTKQQTHKLTKTFSMFIKTEPKKAKKIKKIVGVKPFQKHIKKKAIQKFQNSSLKLELYHKIILVLCFTLPIINIPLVRISRYFPTDVDKSNKKLEFYYYIMFFWNVVGVFAGRFISGSSLKWNVQWGTFRVNMVSCIFIAFAHNLLKFGGYISQSFRFIMTVKYFISDFCGSESGWAILIEETGTLYEAPIPKKIAIINLTMNFFFSFIVYMLLVWVVQIIFFFQSLC</sequence>
<keyword evidence="1" id="KW-1133">Transmembrane helix</keyword>
<evidence type="ECO:0000313" key="2">
    <source>
        <dbReference type="EMBL" id="KAJ6229631.1"/>
    </source>
</evidence>
<evidence type="ECO:0000256" key="1">
    <source>
        <dbReference type="SAM" id="Phobius"/>
    </source>
</evidence>
<organism evidence="2 3">
    <name type="scientific">Anaeramoeba flamelloides</name>
    <dbReference type="NCBI Taxonomy" id="1746091"/>
    <lineage>
        <taxon>Eukaryota</taxon>
        <taxon>Metamonada</taxon>
        <taxon>Anaeramoebidae</taxon>
        <taxon>Anaeramoeba</taxon>
    </lineage>
</organism>
<feature type="transmembrane region" description="Helical" evidence="1">
    <location>
        <begin position="445"/>
        <end position="465"/>
    </location>
</feature>
<keyword evidence="1" id="KW-0472">Membrane</keyword>
<protein>
    <submittedName>
        <fullName evidence="2">Fluoride export protein</fullName>
    </submittedName>
</protein>
<accession>A0ABQ8XAB7</accession>
<feature type="transmembrane region" description="Helical" evidence="1">
    <location>
        <begin position="42"/>
        <end position="61"/>
    </location>
</feature>
<dbReference type="EMBL" id="JAOAOG010000319">
    <property type="protein sequence ID" value="KAJ6229631.1"/>
    <property type="molecule type" value="Genomic_DNA"/>
</dbReference>
<evidence type="ECO:0000313" key="3">
    <source>
        <dbReference type="Proteomes" id="UP001150062"/>
    </source>
</evidence>
<keyword evidence="1" id="KW-0812">Transmembrane</keyword>
<dbReference type="Proteomes" id="UP001150062">
    <property type="component" value="Unassembled WGS sequence"/>
</dbReference>
<gene>
    <name evidence="2" type="ORF">M0813_07589</name>
</gene>
<reference evidence="2" key="1">
    <citation type="submission" date="2022-08" db="EMBL/GenBank/DDBJ databases">
        <title>Novel sulfate-reducing endosymbionts in the free-living metamonad Anaeramoeba.</title>
        <authorList>
            <person name="Jerlstrom-Hultqvist J."/>
            <person name="Cepicka I."/>
            <person name="Gallot-Lavallee L."/>
            <person name="Salas-Leiva D."/>
            <person name="Curtis B.A."/>
            <person name="Zahonova K."/>
            <person name="Pipaliya S."/>
            <person name="Dacks J."/>
            <person name="Roger A.J."/>
        </authorList>
    </citation>
    <scope>NUCLEOTIDE SEQUENCE</scope>
    <source>
        <strain evidence="2">Schooner1</strain>
    </source>
</reference>